<keyword evidence="6" id="KW-1185">Reference proteome</keyword>
<dbReference type="Gene3D" id="3.20.20.80">
    <property type="entry name" value="Glycosidases"/>
    <property type="match status" value="1"/>
</dbReference>
<dbReference type="SUPFAM" id="SSF51445">
    <property type="entry name" value="(Trans)glycosidases"/>
    <property type="match status" value="1"/>
</dbReference>
<dbReference type="InterPro" id="IPR050542">
    <property type="entry name" value="Glycosyl_Hydrlase18_Chitinase"/>
</dbReference>
<proteinExistence type="predicted"/>
<dbReference type="Proteomes" id="UP001326199">
    <property type="component" value="Unassembled WGS sequence"/>
</dbReference>
<feature type="domain" description="GH18" evidence="4">
    <location>
        <begin position="4"/>
        <end position="318"/>
    </location>
</feature>
<dbReference type="EMBL" id="JAFFHB010000002">
    <property type="protein sequence ID" value="KAK4669206.1"/>
    <property type="molecule type" value="Genomic_DNA"/>
</dbReference>
<evidence type="ECO:0000256" key="2">
    <source>
        <dbReference type="ARBA" id="ARBA00022801"/>
    </source>
</evidence>
<dbReference type="GeneID" id="87925485"/>
<gene>
    <name evidence="5" type="ORF">QC763_0030120</name>
</gene>
<dbReference type="RefSeq" id="XP_062767877.1">
    <property type="nucleotide sequence ID" value="XM_062905506.1"/>
</dbReference>
<protein>
    <recommendedName>
        <fullName evidence="4">GH18 domain-containing protein</fullName>
    </recommendedName>
</protein>
<accession>A0ABR0HMY3</accession>
<keyword evidence="1" id="KW-0147">Chitin-binding</keyword>
<evidence type="ECO:0000313" key="5">
    <source>
        <dbReference type="EMBL" id="KAK4669206.1"/>
    </source>
</evidence>
<keyword evidence="3" id="KW-0326">Glycosidase</keyword>
<sequence>MSNSNVAVYYGQSQASERIHLADVCADPNVDLVILGFVTDISYQNSGLPKLTLAPVIKGVKTGYQQLFSPGLDYYAQWEEDIKTCQTTHGKKVLVSLGRGGSSLVLRSESEAQQFTNKLWQLFGPVTPATTRGYEFVNGLRPFGTAVVDGFDLATMRFNFLQDTSKMYYLSAAPGCASLDRSIPIGYLAQANFIWPRFFGGDDTGRCEIGGENFLTPILSWTRLITDGILSLGGSSVAIAGTKFLIGIPSWVEAAPSAYTKLGSAQAAGSLASQLRQLGLSGLFNLGGVMVFDGPEGLENLEGGRSLLGWVKVWLNGTLTG</sequence>
<dbReference type="PANTHER" id="PTHR45708:SF49">
    <property type="entry name" value="ENDOCHITINASE"/>
    <property type="match status" value="1"/>
</dbReference>
<evidence type="ECO:0000256" key="1">
    <source>
        <dbReference type="ARBA" id="ARBA00022669"/>
    </source>
</evidence>
<name>A0ABR0HMY3_9PEZI</name>
<dbReference type="PROSITE" id="PS51910">
    <property type="entry name" value="GH18_2"/>
    <property type="match status" value="1"/>
</dbReference>
<dbReference type="PANTHER" id="PTHR45708">
    <property type="entry name" value="ENDOCHITINASE"/>
    <property type="match status" value="1"/>
</dbReference>
<dbReference type="InterPro" id="IPR001223">
    <property type="entry name" value="Glyco_hydro18_cat"/>
</dbReference>
<evidence type="ECO:0000256" key="3">
    <source>
        <dbReference type="ARBA" id="ARBA00023295"/>
    </source>
</evidence>
<evidence type="ECO:0000259" key="4">
    <source>
        <dbReference type="PROSITE" id="PS51910"/>
    </source>
</evidence>
<comment type="caution">
    <text evidence="5">The sequence shown here is derived from an EMBL/GenBank/DDBJ whole genome shotgun (WGS) entry which is preliminary data.</text>
</comment>
<dbReference type="InterPro" id="IPR017853">
    <property type="entry name" value="GH"/>
</dbReference>
<evidence type="ECO:0000313" key="6">
    <source>
        <dbReference type="Proteomes" id="UP001326199"/>
    </source>
</evidence>
<organism evidence="5 6">
    <name type="scientific">Podospora pseudopauciseta</name>
    <dbReference type="NCBI Taxonomy" id="2093780"/>
    <lineage>
        <taxon>Eukaryota</taxon>
        <taxon>Fungi</taxon>
        <taxon>Dikarya</taxon>
        <taxon>Ascomycota</taxon>
        <taxon>Pezizomycotina</taxon>
        <taxon>Sordariomycetes</taxon>
        <taxon>Sordariomycetidae</taxon>
        <taxon>Sordariales</taxon>
        <taxon>Podosporaceae</taxon>
        <taxon>Podospora</taxon>
    </lineage>
</organism>
<reference evidence="5 6" key="1">
    <citation type="journal article" date="2023" name="bioRxiv">
        <title>High-quality genome assemblies of four members of thePodospora anserinaspecies complex.</title>
        <authorList>
            <person name="Ament-Velasquez S.L."/>
            <person name="Vogan A.A."/>
            <person name="Wallerman O."/>
            <person name="Hartmann F."/>
            <person name="Gautier V."/>
            <person name="Silar P."/>
            <person name="Giraud T."/>
            <person name="Johannesson H."/>
        </authorList>
    </citation>
    <scope>NUCLEOTIDE SEQUENCE [LARGE SCALE GENOMIC DNA]</scope>
    <source>
        <strain evidence="5 6">CBS 411.78</strain>
    </source>
</reference>
<keyword evidence="2" id="KW-0378">Hydrolase</keyword>